<gene>
    <name evidence="1" type="ORF">BpHYR1_053099</name>
</gene>
<comment type="caution">
    <text evidence="1">The sequence shown here is derived from an EMBL/GenBank/DDBJ whole genome shotgun (WGS) entry which is preliminary data.</text>
</comment>
<dbReference type="AlphaFoldDB" id="A0A3M7R4W4"/>
<reference evidence="1 2" key="1">
    <citation type="journal article" date="2018" name="Sci. Rep.">
        <title>Genomic signatures of local adaptation to the degree of environmental predictability in rotifers.</title>
        <authorList>
            <person name="Franch-Gras L."/>
            <person name="Hahn C."/>
            <person name="Garcia-Roger E.M."/>
            <person name="Carmona M.J."/>
            <person name="Serra M."/>
            <person name="Gomez A."/>
        </authorList>
    </citation>
    <scope>NUCLEOTIDE SEQUENCE [LARGE SCALE GENOMIC DNA]</scope>
    <source>
        <strain evidence="1">HYR1</strain>
    </source>
</reference>
<proteinExistence type="predicted"/>
<keyword evidence="2" id="KW-1185">Reference proteome</keyword>
<sequence>MHPSSLNQKQNQVEIFFYAFITNYLNNLLNARIACFEDCFIKIERLKFTLNFTGKRGLIQTLASTFKQLINRLNSPVFHN</sequence>
<organism evidence="1 2">
    <name type="scientific">Brachionus plicatilis</name>
    <name type="common">Marine rotifer</name>
    <name type="synonym">Brachionus muelleri</name>
    <dbReference type="NCBI Taxonomy" id="10195"/>
    <lineage>
        <taxon>Eukaryota</taxon>
        <taxon>Metazoa</taxon>
        <taxon>Spiralia</taxon>
        <taxon>Gnathifera</taxon>
        <taxon>Rotifera</taxon>
        <taxon>Eurotatoria</taxon>
        <taxon>Monogononta</taxon>
        <taxon>Pseudotrocha</taxon>
        <taxon>Ploima</taxon>
        <taxon>Brachionidae</taxon>
        <taxon>Brachionus</taxon>
    </lineage>
</organism>
<name>A0A3M7R4W4_BRAPC</name>
<accession>A0A3M7R4W4</accession>
<protein>
    <submittedName>
        <fullName evidence="1">Uncharacterized protein</fullName>
    </submittedName>
</protein>
<dbReference type="Proteomes" id="UP000276133">
    <property type="component" value="Unassembled WGS sequence"/>
</dbReference>
<evidence type="ECO:0000313" key="1">
    <source>
        <dbReference type="EMBL" id="RNA18285.1"/>
    </source>
</evidence>
<evidence type="ECO:0000313" key="2">
    <source>
        <dbReference type="Proteomes" id="UP000276133"/>
    </source>
</evidence>
<dbReference type="EMBL" id="REGN01004268">
    <property type="protein sequence ID" value="RNA18285.1"/>
    <property type="molecule type" value="Genomic_DNA"/>
</dbReference>